<keyword evidence="3" id="KW-0805">Transcription regulation</keyword>
<dbReference type="PANTHER" id="PTHR48111">
    <property type="entry name" value="REGULATOR OF RPOS"/>
    <property type="match status" value="1"/>
</dbReference>
<reference evidence="8" key="1">
    <citation type="submission" date="2023-07" db="EMBL/GenBank/DDBJ databases">
        <title>Brevundimonas soil sp. nov., isolated from the soil of chemical plant.</title>
        <authorList>
            <person name="Wu N."/>
        </authorList>
    </citation>
    <scope>NUCLEOTIDE SEQUENCE</scope>
    <source>
        <strain evidence="8">XZ-24</strain>
    </source>
</reference>
<keyword evidence="5" id="KW-0804">Transcription</keyword>
<dbReference type="Gene3D" id="1.10.10.10">
    <property type="entry name" value="Winged helix-like DNA-binding domain superfamily/Winged helix DNA-binding domain"/>
    <property type="match status" value="1"/>
</dbReference>
<dbReference type="SUPFAM" id="SSF52172">
    <property type="entry name" value="CheY-like"/>
    <property type="match status" value="1"/>
</dbReference>
<sequence length="233" mass="24938">MRGTQFGDAEAGELVVYCASAAATPHLDELLAMARAAGLRPDVRSSSRAMDGARAVLAIMPDLSPHQIVHLVNLCNGRPLAVLSPSDEEVDRVIALELGIDDVLSWRQSRRELVARLRALLRRAPPAEAAAGSAWRIDWRRGVLTGPTGLTIRLTAQEMQLLRVLQSADGEPVPQSALSEALSASSGADRRSAATLISRFRRKLGDADSPLIGTAYGQGYYLAAKLHQEGDGL</sequence>
<proteinExistence type="predicted"/>
<evidence type="ECO:0000256" key="6">
    <source>
        <dbReference type="PROSITE-ProRule" id="PRU01091"/>
    </source>
</evidence>
<dbReference type="Gene3D" id="6.10.250.690">
    <property type="match status" value="1"/>
</dbReference>
<feature type="DNA-binding region" description="OmpR/PhoB-type" evidence="6">
    <location>
        <begin position="126"/>
        <end position="224"/>
    </location>
</feature>
<evidence type="ECO:0000313" key="9">
    <source>
        <dbReference type="Proteomes" id="UP001169063"/>
    </source>
</evidence>
<keyword evidence="1" id="KW-0597">Phosphoprotein</keyword>
<dbReference type="EMBL" id="JAUKTR010000001">
    <property type="protein sequence ID" value="MDO1558635.1"/>
    <property type="molecule type" value="Genomic_DNA"/>
</dbReference>
<protein>
    <submittedName>
        <fullName evidence="8">Winged helix-turn-helix domain-containing protein</fullName>
    </submittedName>
</protein>
<dbReference type="PANTHER" id="PTHR48111:SF4">
    <property type="entry name" value="DNA-BINDING DUAL TRANSCRIPTIONAL REGULATOR OMPR"/>
    <property type="match status" value="1"/>
</dbReference>
<accession>A0ABT8SKL5</accession>
<evidence type="ECO:0000256" key="5">
    <source>
        <dbReference type="ARBA" id="ARBA00023163"/>
    </source>
</evidence>
<dbReference type="RefSeq" id="WP_302109040.1">
    <property type="nucleotide sequence ID" value="NZ_JAUKTR010000001.1"/>
</dbReference>
<keyword evidence="2" id="KW-0902">Two-component regulatory system</keyword>
<dbReference type="Pfam" id="PF00486">
    <property type="entry name" value="Trans_reg_C"/>
    <property type="match status" value="1"/>
</dbReference>
<dbReference type="SUPFAM" id="SSF46894">
    <property type="entry name" value="C-terminal effector domain of the bipartite response regulators"/>
    <property type="match status" value="1"/>
</dbReference>
<dbReference type="InterPro" id="IPR036388">
    <property type="entry name" value="WH-like_DNA-bd_sf"/>
</dbReference>
<dbReference type="PROSITE" id="PS51755">
    <property type="entry name" value="OMPR_PHOB"/>
    <property type="match status" value="1"/>
</dbReference>
<evidence type="ECO:0000259" key="7">
    <source>
        <dbReference type="PROSITE" id="PS51755"/>
    </source>
</evidence>
<dbReference type="SMART" id="SM00862">
    <property type="entry name" value="Trans_reg_C"/>
    <property type="match status" value="1"/>
</dbReference>
<evidence type="ECO:0000256" key="2">
    <source>
        <dbReference type="ARBA" id="ARBA00023012"/>
    </source>
</evidence>
<name>A0ABT8SKL5_9CAUL</name>
<dbReference type="InterPro" id="IPR001867">
    <property type="entry name" value="OmpR/PhoB-type_DNA-bd"/>
</dbReference>
<comment type="caution">
    <text evidence="8">The sequence shown here is derived from an EMBL/GenBank/DDBJ whole genome shotgun (WGS) entry which is preliminary data.</text>
</comment>
<feature type="domain" description="OmpR/PhoB-type" evidence="7">
    <location>
        <begin position="126"/>
        <end position="224"/>
    </location>
</feature>
<evidence type="ECO:0000256" key="3">
    <source>
        <dbReference type="ARBA" id="ARBA00023015"/>
    </source>
</evidence>
<dbReference type="InterPro" id="IPR011006">
    <property type="entry name" value="CheY-like_superfamily"/>
</dbReference>
<evidence type="ECO:0000256" key="4">
    <source>
        <dbReference type="ARBA" id="ARBA00023125"/>
    </source>
</evidence>
<organism evidence="8 9">
    <name type="scientific">Peiella sedimenti</name>
    <dbReference type="NCBI Taxonomy" id="3061083"/>
    <lineage>
        <taxon>Bacteria</taxon>
        <taxon>Pseudomonadati</taxon>
        <taxon>Pseudomonadota</taxon>
        <taxon>Alphaproteobacteria</taxon>
        <taxon>Caulobacterales</taxon>
        <taxon>Caulobacteraceae</taxon>
        <taxon>Peiella</taxon>
    </lineage>
</organism>
<evidence type="ECO:0000313" key="8">
    <source>
        <dbReference type="EMBL" id="MDO1558635.1"/>
    </source>
</evidence>
<dbReference type="InterPro" id="IPR039420">
    <property type="entry name" value="WalR-like"/>
</dbReference>
<keyword evidence="4 6" id="KW-0238">DNA-binding</keyword>
<gene>
    <name evidence="8" type="ORF">Q0812_04230</name>
</gene>
<dbReference type="InterPro" id="IPR016032">
    <property type="entry name" value="Sig_transdc_resp-reg_C-effctor"/>
</dbReference>
<keyword evidence="9" id="KW-1185">Reference proteome</keyword>
<dbReference type="Proteomes" id="UP001169063">
    <property type="component" value="Unassembled WGS sequence"/>
</dbReference>
<evidence type="ECO:0000256" key="1">
    <source>
        <dbReference type="ARBA" id="ARBA00022553"/>
    </source>
</evidence>